<keyword evidence="2" id="KW-1003">Cell membrane</keyword>
<comment type="caution">
    <text evidence="7">The sequence shown here is derived from an EMBL/GenBank/DDBJ whole genome shotgun (WGS) entry which is preliminary data.</text>
</comment>
<feature type="transmembrane region" description="Helical" evidence="6">
    <location>
        <begin position="280"/>
        <end position="298"/>
    </location>
</feature>
<evidence type="ECO:0000256" key="6">
    <source>
        <dbReference type="SAM" id="Phobius"/>
    </source>
</evidence>
<name>U2PX25_9ACTN</name>
<evidence type="ECO:0000313" key="8">
    <source>
        <dbReference type="Proteomes" id="UP000017052"/>
    </source>
</evidence>
<feature type="transmembrane region" description="Helical" evidence="6">
    <location>
        <begin position="212"/>
        <end position="232"/>
    </location>
</feature>
<dbReference type="InterPro" id="IPR050833">
    <property type="entry name" value="Poly_Biosynth_Transport"/>
</dbReference>
<reference evidence="7" key="1">
    <citation type="submission" date="2013-08" db="EMBL/GenBank/DDBJ databases">
        <authorList>
            <person name="Durkin A.S."/>
            <person name="Haft D.R."/>
            <person name="McCorrison J."/>
            <person name="Torralba M."/>
            <person name="Gillis M."/>
            <person name="Haft D.H."/>
            <person name="Methe B."/>
            <person name="Sutton G."/>
            <person name="Nelson K.E."/>
        </authorList>
    </citation>
    <scope>NUCLEOTIDE SEQUENCE [LARGE SCALE GENOMIC DNA]</scope>
    <source>
        <strain evidence="7">F0233</strain>
    </source>
</reference>
<dbReference type="GO" id="GO:0005886">
    <property type="term" value="C:plasma membrane"/>
    <property type="evidence" value="ECO:0007669"/>
    <property type="project" value="UniProtKB-SubCell"/>
</dbReference>
<evidence type="ECO:0008006" key="9">
    <source>
        <dbReference type="Google" id="ProtNLM"/>
    </source>
</evidence>
<keyword evidence="4 6" id="KW-1133">Transmembrane helix</keyword>
<dbReference type="AlphaFoldDB" id="U2PX25"/>
<keyword evidence="8" id="KW-1185">Reference proteome</keyword>
<sequence length="428" mass="44806">MRSASTAIGYGLSMIMLALASLMVIPALIRASGDTAYGALSAGQVIGSVGAVVIGYGWGMSGPAIIARADADGRRAEYVEALRARLFLCVPVCLACCVIGAVLAGSGLRGFGAIGALAQAVIGMSGQWYFVGIVAPYWFLLVETVPRVAGTMAGWLLMRSAGADALVGTGCQCLGIVAGVLCSSIYILARLRREGALPRRTRSIAVVLREQFDGVAASITNAAVLSLPMVLVSFLNPAARPMYAFVDRVQRQITVAITPLSTVMQGWVPRGDQRDRGRRALLLMVPLCAVIAVAVIALGPLLTDYLGGGIIRPGMGVTVLMALFVALGTYETVLSRAVLTAFDRLRRITRANLASGLLAVVLVGVGVRLWNAEGALIGVVGSMLARIVDEYVGVRPDLSGRVDRLPRRAAVEGAFEDEPVSVPARRAA</sequence>
<proteinExistence type="predicted"/>
<evidence type="ECO:0000256" key="1">
    <source>
        <dbReference type="ARBA" id="ARBA00004651"/>
    </source>
</evidence>
<dbReference type="OrthoDB" id="3733304at2"/>
<evidence type="ECO:0000256" key="5">
    <source>
        <dbReference type="ARBA" id="ARBA00023136"/>
    </source>
</evidence>
<keyword evidence="3 6" id="KW-0812">Transmembrane</keyword>
<dbReference type="Proteomes" id="UP000017052">
    <property type="component" value="Unassembled WGS sequence"/>
</dbReference>
<dbReference type="PANTHER" id="PTHR30250:SF26">
    <property type="entry name" value="PSMA PROTEIN"/>
    <property type="match status" value="1"/>
</dbReference>
<gene>
    <name evidence="7" type="ORF">HMPREF0682_0821</name>
</gene>
<dbReference type="EMBL" id="ACVN02000196">
    <property type="protein sequence ID" value="ERK55050.1"/>
    <property type="molecule type" value="Genomic_DNA"/>
</dbReference>
<evidence type="ECO:0000256" key="4">
    <source>
        <dbReference type="ARBA" id="ARBA00022989"/>
    </source>
</evidence>
<evidence type="ECO:0000256" key="3">
    <source>
        <dbReference type="ARBA" id="ARBA00022692"/>
    </source>
</evidence>
<keyword evidence="5 6" id="KW-0472">Membrane</keyword>
<feature type="transmembrane region" description="Helical" evidence="6">
    <location>
        <begin position="351"/>
        <end position="370"/>
    </location>
</feature>
<protein>
    <recommendedName>
        <fullName evidence="9">Polysaccharide biosynthesis protein</fullName>
    </recommendedName>
</protein>
<dbReference type="PANTHER" id="PTHR30250">
    <property type="entry name" value="PST FAMILY PREDICTED COLANIC ACID TRANSPORTER"/>
    <property type="match status" value="1"/>
</dbReference>
<evidence type="ECO:0000256" key="2">
    <source>
        <dbReference type="ARBA" id="ARBA00022475"/>
    </source>
</evidence>
<organism evidence="7 8">
    <name type="scientific">Propionibacterium acidifaciens F0233</name>
    <dbReference type="NCBI Taxonomy" id="553198"/>
    <lineage>
        <taxon>Bacteria</taxon>
        <taxon>Bacillati</taxon>
        <taxon>Actinomycetota</taxon>
        <taxon>Actinomycetes</taxon>
        <taxon>Propionibacteriales</taxon>
        <taxon>Propionibacteriaceae</taxon>
        <taxon>Propionibacterium</taxon>
    </lineage>
</organism>
<accession>U2PX25</accession>
<feature type="transmembrane region" description="Helical" evidence="6">
    <location>
        <begin position="35"/>
        <end position="58"/>
    </location>
</feature>
<feature type="transmembrane region" description="Helical" evidence="6">
    <location>
        <begin position="310"/>
        <end position="330"/>
    </location>
</feature>
<comment type="subcellular location">
    <subcellularLocation>
        <location evidence="1">Cell membrane</location>
        <topology evidence="1">Multi-pass membrane protein</topology>
    </subcellularLocation>
</comment>
<feature type="transmembrane region" description="Helical" evidence="6">
    <location>
        <begin position="7"/>
        <end position="29"/>
    </location>
</feature>
<evidence type="ECO:0000313" key="7">
    <source>
        <dbReference type="EMBL" id="ERK55050.1"/>
    </source>
</evidence>
<dbReference type="RefSeq" id="WP_021797722.1">
    <property type="nucleotide sequence ID" value="NZ_ACVN02000196.1"/>
</dbReference>
<feature type="transmembrane region" description="Helical" evidence="6">
    <location>
        <begin position="84"/>
        <end position="104"/>
    </location>
</feature>
<dbReference type="GeneID" id="95360748"/>
<feature type="transmembrane region" description="Helical" evidence="6">
    <location>
        <begin position="165"/>
        <end position="191"/>
    </location>
</feature>